<proteinExistence type="predicted"/>
<feature type="transmembrane region" description="Helical" evidence="2">
    <location>
        <begin position="204"/>
        <end position="226"/>
    </location>
</feature>
<evidence type="ECO:0000313" key="3">
    <source>
        <dbReference type="EMBL" id="ETS76097.1"/>
    </source>
</evidence>
<gene>
    <name evidence="3" type="ORF">PFICI_11484</name>
</gene>
<keyword evidence="2" id="KW-0472">Membrane</keyword>
<name>W3WSE8_PESFW</name>
<organism evidence="3 4">
    <name type="scientific">Pestalotiopsis fici (strain W106-1 / CGMCC3.15140)</name>
    <dbReference type="NCBI Taxonomy" id="1229662"/>
    <lineage>
        <taxon>Eukaryota</taxon>
        <taxon>Fungi</taxon>
        <taxon>Dikarya</taxon>
        <taxon>Ascomycota</taxon>
        <taxon>Pezizomycotina</taxon>
        <taxon>Sordariomycetes</taxon>
        <taxon>Xylariomycetidae</taxon>
        <taxon>Amphisphaeriales</taxon>
        <taxon>Sporocadaceae</taxon>
        <taxon>Pestalotiopsis</taxon>
    </lineage>
</organism>
<evidence type="ECO:0000256" key="1">
    <source>
        <dbReference type="SAM" id="MobiDB-lite"/>
    </source>
</evidence>
<dbReference type="OMA" id="NGEWASF"/>
<reference evidence="4" key="1">
    <citation type="journal article" date="2015" name="BMC Genomics">
        <title>Genomic and transcriptomic analysis of the endophytic fungus Pestalotiopsis fici reveals its lifestyle and high potential for synthesis of natural products.</title>
        <authorList>
            <person name="Wang X."/>
            <person name="Zhang X."/>
            <person name="Liu L."/>
            <person name="Xiang M."/>
            <person name="Wang W."/>
            <person name="Sun X."/>
            <person name="Che Y."/>
            <person name="Guo L."/>
            <person name="Liu G."/>
            <person name="Guo L."/>
            <person name="Wang C."/>
            <person name="Yin W.B."/>
            <person name="Stadler M."/>
            <person name="Zhang X."/>
            <person name="Liu X."/>
        </authorList>
    </citation>
    <scope>NUCLEOTIDE SEQUENCE [LARGE SCALE GENOMIC DNA]</scope>
    <source>
        <strain evidence="4">W106-1 / CGMCC3.15140</strain>
    </source>
</reference>
<evidence type="ECO:0000256" key="2">
    <source>
        <dbReference type="SAM" id="Phobius"/>
    </source>
</evidence>
<dbReference type="InParanoid" id="W3WSE8"/>
<dbReference type="AlphaFoldDB" id="W3WSE8"/>
<dbReference type="RefSeq" id="XP_007838256.1">
    <property type="nucleotide sequence ID" value="XM_007840065.1"/>
</dbReference>
<feature type="transmembrane region" description="Helical" evidence="2">
    <location>
        <begin position="144"/>
        <end position="171"/>
    </location>
</feature>
<dbReference type="KEGG" id="pfy:PFICI_11484"/>
<dbReference type="OrthoDB" id="5428040at2759"/>
<protein>
    <submittedName>
        <fullName evidence="3">Uncharacterized protein</fullName>
    </submittedName>
</protein>
<dbReference type="HOGENOM" id="CLU_017967_0_0_1"/>
<keyword evidence="2" id="KW-0812">Transmembrane</keyword>
<dbReference type="eggNOG" id="ENOG502S4EJ">
    <property type="taxonomic scope" value="Eukaryota"/>
</dbReference>
<accession>W3WSE8</accession>
<feature type="compositionally biased region" description="Polar residues" evidence="1">
    <location>
        <begin position="34"/>
        <end position="54"/>
    </location>
</feature>
<dbReference type="Proteomes" id="UP000030651">
    <property type="component" value="Unassembled WGS sequence"/>
</dbReference>
<feature type="transmembrane region" description="Helical" evidence="2">
    <location>
        <begin position="740"/>
        <end position="763"/>
    </location>
</feature>
<sequence length="833" mass="90708">MNDEVRDGALLHSYSNEVPHHQHQESAIDAIQMTGQGSTQSAGSWETNHGYRSTTPDRCDARGLAPPTNAPVAPFHLPPVESHDQSRDSDSAKGSSAASGNMGDIHKYPKMYQSAESGSSTWRTGSTSTVKVSHRPALPLKESLGVVGLLSIFGGSLGALGVLGFLIFLWFGYGTEPEGKTATDLWRILALHNWMTQTITLCSLALRVLVSTQSIVCTSLVAALILEKRSVRKPDAAFFSVFRGVNDGPRKLVQLMLSHRPTAVLLYPEFWLLSLLSLIALSLQFSSTILLSDLHDFTIVGGINSTNVQSLFYVPEGHGPQWAMNFVDLLESTPVLSLFGERRINSSVPPDNNGFSDTGLVQQGLLPFADSNTRTSVRDYRGTGMVLNSRVSCMPPVMEVKYLLDEQLDNPVAPALAWLTGTLDAAASLRNSGQDISNCSAGTCETIGFRCNVPIVRPDFPIANYPQSSICIVSSGNSAPNLDSSMRWDSSSMPWSWGVPLYMAIVSNANVEDWPADNESHPITDGHRDGEWLSFTIAPDRYVNATLCFPALSTERYVVHLEAETALKEPVIPWNLTTLQSDTSEVENFLDVKSGNLSHMKRGIFDMDLHQEPDSGPALDVFPPADPNSTMTIGMLASRIPETLVYWNMGYAIGSNQTIPLCLGCYLAPVPIHYEFVALMGNIITSSGRAAYAVQSLIYMLTTGAYIESLKLNYPAEPVQLATTTVVRTPGPCSQYTCGGFISVATLIVVYLICVAAITTLYVGQVRYSRCGNIWHTISQLLSDDLYTLIANGNNAMDRAIAKDNCYKMKENLVGVEASEMDGGRVKFVNRNS</sequence>
<keyword evidence="4" id="KW-1185">Reference proteome</keyword>
<feature type="transmembrane region" description="Helical" evidence="2">
    <location>
        <begin position="264"/>
        <end position="285"/>
    </location>
</feature>
<feature type="compositionally biased region" description="Basic and acidic residues" evidence="1">
    <location>
        <begin position="81"/>
        <end position="91"/>
    </location>
</feature>
<dbReference type="GeneID" id="19276497"/>
<dbReference type="EMBL" id="KI912117">
    <property type="protein sequence ID" value="ETS76097.1"/>
    <property type="molecule type" value="Genomic_DNA"/>
</dbReference>
<keyword evidence="2" id="KW-1133">Transmembrane helix</keyword>
<feature type="region of interest" description="Disordered" evidence="1">
    <location>
        <begin position="34"/>
        <end position="105"/>
    </location>
</feature>
<evidence type="ECO:0000313" key="4">
    <source>
        <dbReference type="Proteomes" id="UP000030651"/>
    </source>
</evidence>